<accession>A0A1M8A8E7</accession>
<gene>
    <name evidence="5" type="ORF">MSYG_2810</name>
</gene>
<dbReference type="PANTHER" id="PTHR22775">
    <property type="entry name" value="SORTING NEXIN"/>
    <property type="match status" value="1"/>
</dbReference>
<dbReference type="SMART" id="SM00312">
    <property type="entry name" value="PX"/>
    <property type="match status" value="1"/>
</dbReference>
<reference evidence="6" key="1">
    <citation type="journal article" date="2017" name="Nucleic Acids Res.">
        <title>Proteogenomics produces comprehensive and highly accurate protein-coding gene annotation in a complete genome assembly of Malassezia sympodialis.</title>
        <authorList>
            <person name="Zhu Y."/>
            <person name="Engstroem P.G."/>
            <person name="Tellgren-Roth C."/>
            <person name="Baudo C.D."/>
            <person name="Kennell J.C."/>
            <person name="Sun S."/>
            <person name="Billmyre R.B."/>
            <person name="Schroeder M.S."/>
            <person name="Andersson A."/>
            <person name="Holm T."/>
            <person name="Sigurgeirsson B."/>
            <person name="Wu G."/>
            <person name="Sankaranarayanan S.R."/>
            <person name="Siddharthan R."/>
            <person name="Sanyal K."/>
            <person name="Lundeberg J."/>
            <person name="Nystedt B."/>
            <person name="Boekhout T."/>
            <person name="Dawson T.L. Jr."/>
            <person name="Heitman J."/>
            <person name="Scheynius A."/>
            <person name="Lehtioe J."/>
        </authorList>
    </citation>
    <scope>NUCLEOTIDE SEQUENCE [LARGE SCALE GENOMIC DNA]</scope>
    <source>
        <strain evidence="6">ATCC 42132</strain>
    </source>
</reference>
<feature type="compositionally biased region" description="Basic residues" evidence="2">
    <location>
        <begin position="292"/>
        <end position="305"/>
    </location>
</feature>
<dbReference type="OrthoDB" id="120967at2759"/>
<dbReference type="InterPro" id="IPR036305">
    <property type="entry name" value="RGS_sf"/>
</dbReference>
<evidence type="ECO:0000313" key="6">
    <source>
        <dbReference type="Proteomes" id="UP000186303"/>
    </source>
</evidence>
<dbReference type="Pfam" id="PF02194">
    <property type="entry name" value="PXA"/>
    <property type="match status" value="1"/>
</dbReference>
<keyword evidence="6" id="KW-1185">Reference proteome</keyword>
<dbReference type="SUPFAM" id="SSF64268">
    <property type="entry name" value="PX domain"/>
    <property type="match status" value="1"/>
</dbReference>
<organism evidence="5 6">
    <name type="scientific">Malassezia sympodialis (strain ATCC 42132)</name>
    <name type="common">Atopic eczema-associated yeast</name>
    <dbReference type="NCBI Taxonomy" id="1230383"/>
    <lineage>
        <taxon>Eukaryota</taxon>
        <taxon>Fungi</taxon>
        <taxon>Dikarya</taxon>
        <taxon>Basidiomycota</taxon>
        <taxon>Ustilaginomycotina</taxon>
        <taxon>Malasseziomycetes</taxon>
        <taxon>Malasseziales</taxon>
        <taxon>Malasseziaceae</taxon>
        <taxon>Malassezia</taxon>
    </lineage>
</organism>
<dbReference type="PANTHER" id="PTHR22775:SF3">
    <property type="entry name" value="SORTING NEXIN-13"/>
    <property type="match status" value="1"/>
</dbReference>
<dbReference type="EMBL" id="LT671824">
    <property type="protein sequence ID" value="SHO78464.1"/>
    <property type="molecule type" value="Genomic_DNA"/>
</dbReference>
<feature type="region of interest" description="Disordered" evidence="2">
    <location>
        <begin position="270"/>
        <end position="307"/>
    </location>
</feature>
<evidence type="ECO:0000313" key="5">
    <source>
        <dbReference type="EMBL" id="SHO78464.1"/>
    </source>
</evidence>
<evidence type="ECO:0000256" key="1">
    <source>
        <dbReference type="ARBA" id="ARBA00010883"/>
    </source>
</evidence>
<comment type="similarity">
    <text evidence="1">Belongs to the sorting nexin family.</text>
</comment>
<protein>
    <submittedName>
        <fullName evidence="5">Similar to S.cerevisiae protein MDM1 (Intermediate filament protein)</fullName>
    </submittedName>
</protein>
<sequence>MWHVLLAAPLVAPLLWNMTRSLSWILIFLPILAIYSETLPRDDHVPFIYPLEWQEKPPTEPPVNGEDAVSRLAHFIVRDFIKSWHSILVDGSDDEDSASFPRAVSQLLSDVLHRILTRIEQVDLSTLLMQRVLPTLREHVEKYRSAQNSLRGVALSKEDPAFHDWYLAAKYQQGDLHPAVGNTSSLDTKESEHDHLRILMNRFISAFTQDTMCLGRIEAALLREILACSILYPVINMVSDPDWIHLQVTAKAAKRLHELAQVDRVRESLSASASEPRLTRKPLLHDYPASSPRHRRRNASRRTRSSRLLYSNAKKTSTYERYLMRIESTKSSLDLRRIRHELLNEILRNKEELLNNPSKAYKSDYVEKLESALQIAEKRFAELGCSIDSPEPSHDLEPGRSQELGKITLSEILRNFASLPFLLEFMDLRGRAVLPRFWVFVDAFKNPLEEVESDLSFLDAESLLKEVVHTPDAGMYASTQSLKESMELVLQYCNSPLLRIRESCREVVETFLTLENSAGVQERGLFIVRQCVLLMQADVMQIMLDQDWEPFTLSHLYMQAADQVRQNHVSAEKTHNVTVLDWDIESDYLLGEEHLSSPSGHQKDARIPFRYGFLMGSGDGTKSQDPALFRKPLFETDPLFVDDASSVPMATKMRQPYLSKQHVSMPQGMSPDVTESTNPGMDLAWMRHQQTTSQLRSLRCQCEQLHHQQDKIDTLLKKAELTGASTQEIQLLQTSRKAIERDIRTAEWETNYLENLLHQHGHIFDAKHATHVSIEIKDTEECKDQAGHAFILYHILVRMSMVVGGSQDKEYTWVISRRYSAFRELHQSLKHQFRSIWACESLFPGKKLMGSMNSAFVESRRRSLERYLIAALALPDVRVSRTIQLFLSDVNDGASIPNNATEISLMERMLGSVSELANGIEELMDGFRPTMFDAVVHQIIAAEDRSESISTVDICTEARQGYFTEPLCDFLLELFQLKHESDWLRRRAIELVLQNLLGSTIESWLRQKMNYQLSTTRLHCALDYAVQMLWPNGGPFCLQPRPERSTEEQRTTLERATQAMSILVPDFAEHVFGSDRTRIGSQTLLSVIQNKRLNKHVLYTLLDQFMEELVPHPS</sequence>
<dbReference type="Proteomes" id="UP000186303">
    <property type="component" value="Chromosome 4"/>
</dbReference>
<dbReference type="Pfam" id="PF08628">
    <property type="entry name" value="Nexin_C"/>
    <property type="match status" value="1"/>
</dbReference>
<dbReference type="InterPro" id="IPR001683">
    <property type="entry name" value="PX_dom"/>
</dbReference>
<name>A0A1M8A8E7_MALS4</name>
<dbReference type="Gene3D" id="3.30.1520.10">
    <property type="entry name" value="Phox-like domain"/>
    <property type="match status" value="1"/>
</dbReference>
<dbReference type="PROSITE" id="PS51207">
    <property type="entry name" value="PXA"/>
    <property type="match status" value="1"/>
</dbReference>
<dbReference type="CDD" id="cd06093">
    <property type="entry name" value="PX_domain"/>
    <property type="match status" value="1"/>
</dbReference>
<dbReference type="PROSITE" id="PS50195">
    <property type="entry name" value="PX"/>
    <property type="match status" value="1"/>
</dbReference>
<evidence type="ECO:0000259" key="4">
    <source>
        <dbReference type="PROSITE" id="PS51207"/>
    </source>
</evidence>
<proteinExistence type="inferred from homology"/>
<dbReference type="SUPFAM" id="SSF48097">
    <property type="entry name" value="Regulator of G-protein signaling, RGS"/>
    <property type="match status" value="1"/>
</dbReference>
<evidence type="ECO:0000256" key="2">
    <source>
        <dbReference type="SAM" id="MobiDB-lite"/>
    </source>
</evidence>
<dbReference type="STRING" id="1230383.A0A1M8A8E7"/>
<dbReference type="InterPro" id="IPR013937">
    <property type="entry name" value="Sorting_nexin_C"/>
</dbReference>
<feature type="domain" description="PXA" evidence="4">
    <location>
        <begin position="60"/>
        <end position="256"/>
    </location>
</feature>
<dbReference type="InterPro" id="IPR036871">
    <property type="entry name" value="PX_dom_sf"/>
</dbReference>
<dbReference type="AlphaFoldDB" id="A0A1M8A8E7"/>
<evidence type="ECO:0000259" key="3">
    <source>
        <dbReference type="PROSITE" id="PS50195"/>
    </source>
</evidence>
<dbReference type="Pfam" id="PF00787">
    <property type="entry name" value="PX"/>
    <property type="match status" value="1"/>
</dbReference>
<dbReference type="InterPro" id="IPR003114">
    <property type="entry name" value="Phox_assoc"/>
</dbReference>
<dbReference type="SMART" id="SM00313">
    <property type="entry name" value="PXA"/>
    <property type="match status" value="1"/>
</dbReference>
<feature type="domain" description="PX" evidence="3">
    <location>
        <begin position="771"/>
        <end position="894"/>
    </location>
</feature>
<dbReference type="GO" id="GO:0035091">
    <property type="term" value="F:phosphatidylinositol binding"/>
    <property type="evidence" value="ECO:0007669"/>
    <property type="project" value="InterPro"/>
</dbReference>
<dbReference type="OMA" id="WTITHRY"/>
<dbReference type="VEuPathDB" id="FungiDB:MSYG_2810"/>